<accession>A0AAV4WUV5</accession>
<organism evidence="1 2">
    <name type="scientific">Caerostris extrusa</name>
    <name type="common">Bark spider</name>
    <name type="synonym">Caerostris bankana</name>
    <dbReference type="NCBI Taxonomy" id="172846"/>
    <lineage>
        <taxon>Eukaryota</taxon>
        <taxon>Metazoa</taxon>
        <taxon>Ecdysozoa</taxon>
        <taxon>Arthropoda</taxon>
        <taxon>Chelicerata</taxon>
        <taxon>Arachnida</taxon>
        <taxon>Araneae</taxon>
        <taxon>Araneomorphae</taxon>
        <taxon>Entelegynae</taxon>
        <taxon>Araneoidea</taxon>
        <taxon>Araneidae</taxon>
        <taxon>Caerostris</taxon>
    </lineage>
</organism>
<evidence type="ECO:0000313" key="1">
    <source>
        <dbReference type="EMBL" id="GIY86662.1"/>
    </source>
</evidence>
<comment type="caution">
    <text evidence="1">The sequence shown here is derived from an EMBL/GenBank/DDBJ whole genome shotgun (WGS) entry which is preliminary data.</text>
</comment>
<protein>
    <submittedName>
        <fullName evidence="1">Uncharacterized protein</fullName>
    </submittedName>
</protein>
<name>A0AAV4WUV5_CAEEX</name>
<proteinExistence type="predicted"/>
<gene>
    <name evidence="1" type="ORF">CEXT_305491</name>
</gene>
<dbReference type="EMBL" id="BPLR01016831">
    <property type="protein sequence ID" value="GIY86662.1"/>
    <property type="molecule type" value="Genomic_DNA"/>
</dbReference>
<reference evidence="1 2" key="1">
    <citation type="submission" date="2021-06" db="EMBL/GenBank/DDBJ databases">
        <title>Caerostris extrusa draft genome.</title>
        <authorList>
            <person name="Kono N."/>
            <person name="Arakawa K."/>
        </authorList>
    </citation>
    <scope>NUCLEOTIDE SEQUENCE [LARGE SCALE GENOMIC DNA]</scope>
</reference>
<evidence type="ECO:0000313" key="2">
    <source>
        <dbReference type="Proteomes" id="UP001054945"/>
    </source>
</evidence>
<keyword evidence="2" id="KW-1185">Reference proteome</keyword>
<dbReference type="AlphaFoldDB" id="A0AAV4WUV5"/>
<dbReference type="Proteomes" id="UP001054945">
    <property type="component" value="Unassembled WGS sequence"/>
</dbReference>
<sequence>MIPGHCVNSLRLLFSLSARHDVSHLRHRNALRIRLMDGTACSEVFLAISLSAYLMEGRHSSEETAAIQRFEREHSHWEKYIYRFLNSSSCFFTFTPLSL</sequence>